<keyword evidence="8" id="KW-1185">Reference proteome</keyword>
<dbReference type="Gene3D" id="3.40.850.10">
    <property type="entry name" value="Kinesin motor domain"/>
    <property type="match status" value="2"/>
</dbReference>
<dbReference type="EMBL" id="JALLAZ020001394">
    <property type="protein sequence ID" value="KAL3775757.1"/>
    <property type="molecule type" value="Genomic_DNA"/>
</dbReference>
<dbReference type="SMART" id="SM00129">
    <property type="entry name" value="KISc"/>
    <property type="match status" value="1"/>
</dbReference>
<keyword evidence="4" id="KW-0175">Coiled coil</keyword>
<feature type="coiled-coil region" evidence="4">
    <location>
        <begin position="226"/>
        <end position="447"/>
    </location>
</feature>
<feature type="coiled-coil region" evidence="4">
    <location>
        <begin position="974"/>
        <end position="1040"/>
    </location>
</feature>
<feature type="compositionally biased region" description="Basic and acidic residues" evidence="5">
    <location>
        <begin position="82"/>
        <end position="99"/>
    </location>
</feature>
<feature type="binding site" evidence="3">
    <location>
        <begin position="685"/>
        <end position="692"/>
    </location>
    <ligand>
        <name>ATP</name>
        <dbReference type="ChEBI" id="CHEBI:30616"/>
    </ligand>
</feature>
<sequence length="1202" mass="136351">MTTVDEKQRELDALQTAFDDYIASSRELEEELDAELTKCQNELIKAEAYNAALSAQLANTQPQMNSLEARVSSLAAQLSSESQRRVSAEMKSEEAENRLRESEGALAAVRSSEVRKLREENEDLCERLAFVEGEADDYRNELNTERERHREEVEELRGDVNVLTTKLRQREEELESLKVDLSYIGNISVEEKGRGGGDDDDDEIFDATPTPAAEALPGAELSGATRDEREEYIKTLEDELELVTEQLIESETRLSQTQAELEEALVEAERKTHNQAENGVMNGSSAMVSDAVDSETNTRLSEKNYELESALKRIEEENVSLRDESKRLREELELVLEELALSKEELEAHDEDRRERTLEFDLERKSHNEEVAVLRSQIEKFSSEERYQDIQSKSMEDALMKSKGETQALREEVERLEVALRNSKEDREVLQDEMENLKTAFDETSNRERAETTGQNQALEELLATRSTEIGNLLLQVCELKEEVTRLTNANESMGKMLKDAEDNVMNHQTELERQRTHVASASASSSRELEDARGAVYSLEGLLETARKELDEQKNENNIDDILQSNDPEIISKEVRAMAKKMSAQKSHNAELLTRILKLQGNIQVCCRIRPMTAGESRQGLHEVAQSLSETEVGCFDERTRSWKSYAFDKVWGPESRQKDVFQDVEPLALSVIDGYNACIFAYGQTGSGKTFTMEGSKINSQYGISQRTIQKIFSLLQDKAHQHQRNNQDRESSPQFDYKIQVGMLEIYNDEVYDLLDSELSSGSTGITEVISGLGEAINTGTLYLVDLAGSERVRKSEVEGKELKEAQHINKSLSALGNVMEALDRKASHIPYRDSKLTYLLQNSLGGNSRTMMVVTVCPHNNSYDETTYALKFATRVRRINLGSAQKNVRAKNLEETVKNLISEMQLLSKAKERSESQLLSLKREKERVEEKLSAASHSRANSKEEMRNLTILRQANDDITSRWQKERIVREEKAAELGKVQDELQRVQVDLRNLKRDKDSLQRQNELKDGEICKLKKDLQSMKEQLNGEKIRLRRSLVMQSRIPAPTRSPYDSATSRKTLPSQKTVGLKPPSSRKNGTARETDQASLVDTTERIEKDPNHVSRIRFRVLKMLQEHDPTKVAKIDIVMAKFEGRETELLEKMIARYEGGTDETKSLTSTAEASESNISSSDGKPKSRQDKSLEKHMARMKMIRAAAGKD</sequence>
<dbReference type="PRINTS" id="PR00380">
    <property type="entry name" value="KINESINHEAVY"/>
</dbReference>
<dbReference type="PROSITE" id="PS00411">
    <property type="entry name" value="KINESIN_MOTOR_1"/>
    <property type="match status" value="1"/>
</dbReference>
<dbReference type="Pfam" id="PF00225">
    <property type="entry name" value="Kinesin"/>
    <property type="match status" value="2"/>
</dbReference>
<feature type="region of interest" description="Disordered" evidence="5">
    <location>
        <begin position="1152"/>
        <end position="1186"/>
    </location>
</feature>
<feature type="domain" description="Kinesin motor" evidence="6">
    <location>
        <begin position="603"/>
        <end position="883"/>
    </location>
</feature>
<keyword evidence="2 3" id="KW-0067">ATP-binding</keyword>
<proteinExistence type="inferred from homology"/>
<dbReference type="GO" id="GO:0005524">
    <property type="term" value="F:ATP binding"/>
    <property type="evidence" value="ECO:0007669"/>
    <property type="project" value="UniProtKB-UniRule"/>
</dbReference>
<dbReference type="PROSITE" id="PS50067">
    <property type="entry name" value="KINESIN_MOTOR_2"/>
    <property type="match status" value="1"/>
</dbReference>
<dbReference type="InterPro" id="IPR027417">
    <property type="entry name" value="P-loop_NTPase"/>
</dbReference>
<keyword evidence="1 3" id="KW-0547">Nucleotide-binding</keyword>
<feature type="coiled-coil region" evidence="4">
    <location>
        <begin position="887"/>
        <end position="949"/>
    </location>
</feature>
<dbReference type="PANTHER" id="PTHR47972:SF28">
    <property type="entry name" value="KINESIN-LIKE PROTEIN KLP-3"/>
    <property type="match status" value="1"/>
</dbReference>
<evidence type="ECO:0000256" key="5">
    <source>
        <dbReference type="SAM" id="MobiDB-lite"/>
    </source>
</evidence>
<keyword evidence="3" id="KW-0505">Motor protein</keyword>
<evidence type="ECO:0000259" key="6">
    <source>
        <dbReference type="PROSITE" id="PS50067"/>
    </source>
</evidence>
<evidence type="ECO:0000256" key="1">
    <source>
        <dbReference type="ARBA" id="ARBA00022741"/>
    </source>
</evidence>
<evidence type="ECO:0000313" key="7">
    <source>
        <dbReference type="EMBL" id="KAL3775757.1"/>
    </source>
</evidence>
<evidence type="ECO:0000256" key="3">
    <source>
        <dbReference type="PROSITE-ProRule" id="PRU00283"/>
    </source>
</evidence>
<feature type="compositionally biased region" description="Basic and acidic residues" evidence="5">
    <location>
        <begin position="1175"/>
        <end position="1186"/>
    </location>
</feature>
<evidence type="ECO:0000256" key="2">
    <source>
        <dbReference type="ARBA" id="ARBA00022840"/>
    </source>
</evidence>
<dbReference type="Proteomes" id="UP001530315">
    <property type="component" value="Unassembled WGS sequence"/>
</dbReference>
<dbReference type="InterPro" id="IPR036961">
    <property type="entry name" value="Kinesin_motor_dom_sf"/>
</dbReference>
<comment type="caution">
    <text evidence="7">The sequence shown here is derived from an EMBL/GenBank/DDBJ whole genome shotgun (WGS) entry which is preliminary data.</text>
</comment>
<feature type="region of interest" description="Disordered" evidence="5">
    <location>
        <begin position="78"/>
        <end position="99"/>
    </location>
</feature>
<feature type="compositionally biased region" description="Polar residues" evidence="5">
    <location>
        <begin position="1158"/>
        <end position="1174"/>
    </location>
</feature>
<reference evidence="7 8" key="1">
    <citation type="submission" date="2024-10" db="EMBL/GenBank/DDBJ databases">
        <title>Updated reference genomes for cyclostephanoid diatoms.</title>
        <authorList>
            <person name="Roberts W.R."/>
            <person name="Alverson A.J."/>
        </authorList>
    </citation>
    <scope>NUCLEOTIDE SEQUENCE [LARGE SCALE GENOMIC DNA]</scope>
    <source>
        <strain evidence="7 8">AJA276-08</strain>
    </source>
</reference>
<accession>A0ABD3NIQ9</accession>
<feature type="region of interest" description="Disordered" evidence="5">
    <location>
        <begin position="1043"/>
        <end position="1100"/>
    </location>
</feature>
<dbReference type="Gene3D" id="1.10.287.1490">
    <property type="match status" value="1"/>
</dbReference>
<dbReference type="InterPro" id="IPR019821">
    <property type="entry name" value="Kinesin_motor_CS"/>
</dbReference>
<dbReference type="PANTHER" id="PTHR47972">
    <property type="entry name" value="KINESIN-LIKE PROTEIN KLP-3"/>
    <property type="match status" value="1"/>
</dbReference>
<comment type="similarity">
    <text evidence="3">Belongs to the TRAFAC class myosin-kinesin ATPase superfamily. Kinesin family.</text>
</comment>
<protein>
    <recommendedName>
        <fullName evidence="6">Kinesin motor domain-containing protein</fullName>
    </recommendedName>
</protein>
<feature type="coiled-coil region" evidence="4">
    <location>
        <begin position="484"/>
        <end position="557"/>
    </location>
</feature>
<dbReference type="AlphaFoldDB" id="A0ABD3NIQ9"/>
<name>A0ABD3NIQ9_9STRA</name>
<organism evidence="7 8">
    <name type="scientific">Stephanodiscus triporus</name>
    <dbReference type="NCBI Taxonomy" id="2934178"/>
    <lineage>
        <taxon>Eukaryota</taxon>
        <taxon>Sar</taxon>
        <taxon>Stramenopiles</taxon>
        <taxon>Ochrophyta</taxon>
        <taxon>Bacillariophyta</taxon>
        <taxon>Coscinodiscophyceae</taxon>
        <taxon>Thalassiosirophycidae</taxon>
        <taxon>Stephanodiscales</taxon>
        <taxon>Stephanodiscaceae</taxon>
        <taxon>Stephanodiscus</taxon>
    </lineage>
</organism>
<evidence type="ECO:0000313" key="8">
    <source>
        <dbReference type="Proteomes" id="UP001530315"/>
    </source>
</evidence>
<feature type="compositionally biased region" description="Polar residues" evidence="5">
    <location>
        <begin position="1054"/>
        <end position="1069"/>
    </location>
</feature>
<evidence type="ECO:0000256" key="4">
    <source>
        <dbReference type="SAM" id="Coils"/>
    </source>
</evidence>
<dbReference type="InterPro" id="IPR027640">
    <property type="entry name" value="Kinesin-like_fam"/>
</dbReference>
<dbReference type="GO" id="GO:0003774">
    <property type="term" value="F:cytoskeletal motor activity"/>
    <property type="evidence" value="ECO:0007669"/>
    <property type="project" value="UniProtKB-UniRule"/>
</dbReference>
<dbReference type="SUPFAM" id="SSF52540">
    <property type="entry name" value="P-loop containing nucleoside triphosphate hydrolases"/>
    <property type="match status" value="1"/>
</dbReference>
<dbReference type="InterPro" id="IPR001752">
    <property type="entry name" value="Kinesin_motor_dom"/>
</dbReference>
<gene>
    <name evidence="7" type="ORF">ACHAW5_005327</name>
</gene>